<evidence type="ECO:0000256" key="3">
    <source>
        <dbReference type="ARBA" id="ARBA00012374"/>
    </source>
</evidence>
<evidence type="ECO:0000256" key="10">
    <source>
        <dbReference type="ARBA" id="ARBA00023251"/>
    </source>
</evidence>
<reference evidence="16" key="1">
    <citation type="submission" date="2023-07" db="EMBL/GenBank/DDBJ databases">
        <title>Isolating and identifying novel microbial strains from the Mariana Trench.</title>
        <authorList>
            <person name="Fu H."/>
        </authorList>
    </citation>
    <scope>NUCLEOTIDE SEQUENCE [LARGE SCALE GENOMIC DNA]</scope>
    <source>
        <strain evidence="16">T-y2</strain>
    </source>
</reference>
<evidence type="ECO:0000256" key="5">
    <source>
        <dbReference type="ARBA" id="ARBA00022475"/>
    </source>
</evidence>
<dbReference type="Proteomes" id="UP001182991">
    <property type="component" value="Unassembled WGS sequence"/>
</dbReference>
<accession>A0ABU2KHF9</accession>
<evidence type="ECO:0000256" key="9">
    <source>
        <dbReference type="ARBA" id="ARBA00023136"/>
    </source>
</evidence>
<keyword evidence="16" id="KW-1185">Reference proteome</keyword>
<evidence type="ECO:0000313" key="16">
    <source>
        <dbReference type="Proteomes" id="UP001182991"/>
    </source>
</evidence>
<feature type="transmembrane region" description="Helical" evidence="14">
    <location>
        <begin position="181"/>
        <end position="202"/>
    </location>
</feature>
<evidence type="ECO:0000256" key="6">
    <source>
        <dbReference type="ARBA" id="ARBA00022692"/>
    </source>
</evidence>
<dbReference type="Pfam" id="PF02673">
    <property type="entry name" value="BacA"/>
    <property type="match status" value="1"/>
</dbReference>
<evidence type="ECO:0000256" key="11">
    <source>
        <dbReference type="ARBA" id="ARBA00032707"/>
    </source>
</evidence>
<comment type="miscellaneous">
    <text evidence="14">Bacitracin is thought to be involved in the inhibition of peptidoglycan synthesis by sequestering undecaprenyl diphosphate, thereby reducing the pool of lipid carrier available.</text>
</comment>
<dbReference type="HAMAP" id="MF_01006">
    <property type="entry name" value="Undec_diphosphatase"/>
    <property type="match status" value="1"/>
</dbReference>
<comment type="similarity">
    <text evidence="2 14">Belongs to the UppP family.</text>
</comment>
<keyword evidence="14" id="KW-0133">Cell shape</keyword>
<evidence type="ECO:0000256" key="1">
    <source>
        <dbReference type="ARBA" id="ARBA00004651"/>
    </source>
</evidence>
<feature type="transmembrane region" description="Helical" evidence="14">
    <location>
        <begin position="143"/>
        <end position="161"/>
    </location>
</feature>
<keyword evidence="9 14" id="KW-0472">Membrane</keyword>
<feature type="transmembrane region" description="Helical" evidence="14">
    <location>
        <begin position="108"/>
        <end position="131"/>
    </location>
</feature>
<keyword evidence="8 14" id="KW-1133">Transmembrane helix</keyword>
<keyword evidence="5 14" id="KW-1003">Cell membrane</keyword>
<evidence type="ECO:0000256" key="2">
    <source>
        <dbReference type="ARBA" id="ARBA00010621"/>
    </source>
</evidence>
<dbReference type="GO" id="GO:0050380">
    <property type="term" value="F:undecaprenyl-diphosphatase activity"/>
    <property type="evidence" value="ECO:0007669"/>
    <property type="project" value="UniProtKB-EC"/>
</dbReference>
<evidence type="ECO:0000256" key="4">
    <source>
        <dbReference type="ARBA" id="ARBA00021581"/>
    </source>
</evidence>
<dbReference type="PANTHER" id="PTHR30622:SF2">
    <property type="entry name" value="UNDECAPRENYL-DIPHOSPHATASE"/>
    <property type="match status" value="1"/>
</dbReference>
<feature type="transmembrane region" description="Helical" evidence="14">
    <location>
        <begin position="243"/>
        <end position="262"/>
    </location>
</feature>
<keyword evidence="6 14" id="KW-0812">Transmembrane</keyword>
<protein>
    <recommendedName>
        <fullName evidence="4 14">Undecaprenyl-diphosphatase</fullName>
        <ecNumber evidence="3 14">3.6.1.27</ecNumber>
    </recommendedName>
    <alternativeName>
        <fullName evidence="12 14">Bacitracin resistance protein</fullName>
    </alternativeName>
    <alternativeName>
        <fullName evidence="11 14">Undecaprenyl pyrophosphate phosphatase</fullName>
    </alternativeName>
</protein>
<dbReference type="EMBL" id="JAVRBG010000004">
    <property type="protein sequence ID" value="MDT0294145.1"/>
    <property type="molecule type" value="Genomic_DNA"/>
</dbReference>
<dbReference type="PANTHER" id="PTHR30622">
    <property type="entry name" value="UNDECAPRENYL-DIPHOSPHATASE"/>
    <property type="match status" value="1"/>
</dbReference>
<keyword evidence="14" id="KW-0961">Cell wall biogenesis/degradation</keyword>
<dbReference type="InterPro" id="IPR003824">
    <property type="entry name" value="UppP"/>
</dbReference>
<keyword evidence="7 14" id="KW-0378">Hydrolase</keyword>
<comment type="function">
    <text evidence="14">Catalyzes the dephosphorylation of undecaprenyl diphosphate (UPP). Confers resistance to bacitracin.</text>
</comment>
<feature type="transmembrane region" description="Helical" evidence="14">
    <location>
        <begin position="84"/>
        <end position="102"/>
    </location>
</feature>
<organism evidence="15 16">
    <name type="scientific">Mesonia ostreae</name>
    <dbReference type="NCBI Taxonomy" id="861110"/>
    <lineage>
        <taxon>Bacteria</taxon>
        <taxon>Pseudomonadati</taxon>
        <taxon>Bacteroidota</taxon>
        <taxon>Flavobacteriia</taxon>
        <taxon>Flavobacteriales</taxon>
        <taxon>Flavobacteriaceae</taxon>
        <taxon>Mesonia</taxon>
    </lineage>
</organism>
<dbReference type="EC" id="3.6.1.27" evidence="3 14"/>
<keyword evidence="10 14" id="KW-0046">Antibiotic resistance</keyword>
<dbReference type="NCBIfam" id="TIGR00753">
    <property type="entry name" value="undec_PP_bacA"/>
    <property type="match status" value="1"/>
</dbReference>
<proteinExistence type="inferred from homology"/>
<evidence type="ECO:0000256" key="12">
    <source>
        <dbReference type="ARBA" id="ARBA00032932"/>
    </source>
</evidence>
<feature type="transmembrane region" description="Helical" evidence="14">
    <location>
        <begin position="214"/>
        <end position="237"/>
    </location>
</feature>
<sequence length="265" mass="28451">MEILDALILGVIQGLTEFLPVSSSGHLELGKAILGDSSIPEESMLFTVVMHFATALSTIVVFRKDILEIIKGLFLFQWNEEMQFSVKIIISMIPAVIIGLLFEEQLEQLFGGSVMLVGFMLIVTALLLWLADKAKNTLKPVTYSNAFVIGIAQAIAMLPGISRSGATISTSVLLGNDKTKAARFSFLMVVPLIFGKIAKDLLSGGLTFTSENTASLGVGFIAAFLAGLVACTWMIALVKKSKLSYFAIYCLIVGIIAIAVSYTNG</sequence>
<evidence type="ECO:0000256" key="8">
    <source>
        <dbReference type="ARBA" id="ARBA00022989"/>
    </source>
</evidence>
<comment type="caution">
    <text evidence="15">The sequence shown here is derived from an EMBL/GenBank/DDBJ whole genome shotgun (WGS) entry which is preliminary data.</text>
</comment>
<dbReference type="RefSeq" id="WP_311401093.1">
    <property type="nucleotide sequence ID" value="NZ_JAVRBG010000004.1"/>
</dbReference>
<evidence type="ECO:0000256" key="13">
    <source>
        <dbReference type="ARBA" id="ARBA00047594"/>
    </source>
</evidence>
<evidence type="ECO:0000256" key="14">
    <source>
        <dbReference type="HAMAP-Rule" id="MF_01006"/>
    </source>
</evidence>
<gene>
    <name evidence="14 15" type="primary">uppP</name>
    <name evidence="15" type="ORF">RLT85_05820</name>
</gene>
<comment type="catalytic activity">
    <reaction evidence="13 14">
        <text>di-trans,octa-cis-undecaprenyl diphosphate + H2O = di-trans,octa-cis-undecaprenyl phosphate + phosphate + H(+)</text>
        <dbReference type="Rhea" id="RHEA:28094"/>
        <dbReference type="ChEBI" id="CHEBI:15377"/>
        <dbReference type="ChEBI" id="CHEBI:15378"/>
        <dbReference type="ChEBI" id="CHEBI:43474"/>
        <dbReference type="ChEBI" id="CHEBI:58405"/>
        <dbReference type="ChEBI" id="CHEBI:60392"/>
        <dbReference type="EC" id="3.6.1.27"/>
    </reaction>
</comment>
<comment type="subcellular location">
    <subcellularLocation>
        <location evidence="1 14">Cell membrane</location>
        <topology evidence="1 14">Multi-pass membrane protein</topology>
    </subcellularLocation>
</comment>
<evidence type="ECO:0000256" key="7">
    <source>
        <dbReference type="ARBA" id="ARBA00022801"/>
    </source>
</evidence>
<keyword evidence="14" id="KW-0573">Peptidoglycan synthesis</keyword>
<name>A0ABU2KHF9_9FLAO</name>
<evidence type="ECO:0000313" key="15">
    <source>
        <dbReference type="EMBL" id="MDT0294145.1"/>
    </source>
</evidence>